<proteinExistence type="predicted"/>
<name>A0A0C3FQJ1_PILCF</name>
<reference evidence="3" key="2">
    <citation type="submission" date="2015-01" db="EMBL/GenBank/DDBJ databases">
        <title>Evolutionary Origins and Diversification of the Mycorrhizal Mutualists.</title>
        <authorList>
            <consortium name="DOE Joint Genome Institute"/>
            <consortium name="Mycorrhizal Genomics Consortium"/>
            <person name="Kohler A."/>
            <person name="Kuo A."/>
            <person name="Nagy L.G."/>
            <person name="Floudas D."/>
            <person name="Copeland A."/>
            <person name="Barry K.W."/>
            <person name="Cichocki N."/>
            <person name="Veneault-Fourrey C."/>
            <person name="LaButti K."/>
            <person name="Lindquist E.A."/>
            <person name="Lipzen A."/>
            <person name="Lundell T."/>
            <person name="Morin E."/>
            <person name="Murat C."/>
            <person name="Riley R."/>
            <person name="Ohm R."/>
            <person name="Sun H."/>
            <person name="Tunlid A."/>
            <person name="Henrissat B."/>
            <person name="Grigoriev I.V."/>
            <person name="Hibbett D.S."/>
            <person name="Martin F."/>
        </authorList>
    </citation>
    <scope>NUCLEOTIDE SEQUENCE [LARGE SCALE GENOMIC DNA]</scope>
    <source>
        <strain evidence="3">F 1598</strain>
    </source>
</reference>
<dbReference type="AlphaFoldDB" id="A0A0C3FQJ1"/>
<evidence type="ECO:0000313" key="3">
    <source>
        <dbReference type="Proteomes" id="UP000054166"/>
    </source>
</evidence>
<dbReference type="EMBL" id="KN832999">
    <property type="protein sequence ID" value="KIM81426.1"/>
    <property type="molecule type" value="Genomic_DNA"/>
</dbReference>
<organism evidence="2 3">
    <name type="scientific">Piloderma croceum (strain F 1598)</name>
    <dbReference type="NCBI Taxonomy" id="765440"/>
    <lineage>
        <taxon>Eukaryota</taxon>
        <taxon>Fungi</taxon>
        <taxon>Dikarya</taxon>
        <taxon>Basidiomycota</taxon>
        <taxon>Agaricomycotina</taxon>
        <taxon>Agaricomycetes</taxon>
        <taxon>Agaricomycetidae</taxon>
        <taxon>Atheliales</taxon>
        <taxon>Atheliaceae</taxon>
        <taxon>Piloderma</taxon>
    </lineage>
</organism>
<sequence length="58" mass="6469">MNNTPGLPTEARPKRSSSLIGPDQDRTNRRVSPNFRTSDSVPSLVRMENSPCEIVPFL</sequence>
<dbReference type="HOGENOM" id="CLU_2984618_0_0_1"/>
<accession>A0A0C3FQJ1</accession>
<feature type="compositionally biased region" description="Polar residues" evidence="1">
    <location>
        <begin position="30"/>
        <end position="41"/>
    </location>
</feature>
<gene>
    <name evidence="2" type="ORF">PILCRDRAFT_821521</name>
</gene>
<dbReference type="Proteomes" id="UP000054166">
    <property type="component" value="Unassembled WGS sequence"/>
</dbReference>
<evidence type="ECO:0000313" key="2">
    <source>
        <dbReference type="EMBL" id="KIM81426.1"/>
    </source>
</evidence>
<feature type="non-terminal residue" evidence="2">
    <location>
        <position position="58"/>
    </location>
</feature>
<evidence type="ECO:0000256" key="1">
    <source>
        <dbReference type="SAM" id="MobiDB-lite"/>
    </source>
</evidence>
<feature type="region of interest" description="Disordered" evidence="1">
    <location>
        <begin position="1"/>
        <end position="41"/>
    </location>
</feature>
<protein>
    <submittedName>
        <fullName evidence="2">Uncharacterized protein</fullName>
    </submittedName>
</protein>
<reference evidence="2 3" key="1">
    <citation type="submission" date="2014-04" db="EMBL/GenBank/DDBJ databases">
        <authorList>
            <consortium name="DOE Joint Genome Institute"/>
            <person name="Kuo A."/>
            <person name="Tarkka M."/>
            <person name="Buscot F."/>
            <person name="Kohler A."/>
            <person name="Nagy L.G."/>
            <person name="Floudas D."/>
            <person name="Copeland A."/>
            <person name="Barry K.W."/>
            <person name="Cichocki N."/>
            <person name="Veneault-Fourrey C."/>
            <person name="LaButti K."/>
            <person name="Lindquist E.A."/>
            <person name="Lipzen A."/>
            <person name="Lundell T."/>
            <person name="Morin E."/>
            <person name="Murat C."/>
            <person name="Sun H."/>
            <person name="Tunlid A."/>
            <person name="Henrissat B."/>
            <person name="Grigoriev I.V."/>
            <person name="Hibbett D.S."/>
            <person name="Martin F."/>
            <person name="Nordberg H.P."/>
            <person name="Cantor M.N."/>
            <person name="Hua S.X."/>
        </authorList>
    </citation>
    <scope>NUCLEOTIDE SEQUENCE [LARGE SCALE GENOMIC DNA]</scope>
    <source>
        <strain evidence="2 3">F 1598</strain>
    </source>
</reference>
<keyword evidence="3" id="KW-1185">Reference proteome</keyword>
<dbReference type="InParanoid" id="A0A0C3FQJ1"/>